<dbReference type="AlphaFoldDB" id="A0A0F9V2Q5"/>
<keyword evidence="1" id="KW-0812">Transmembrane</keyword>
<evidence type="ECO:0000313" key="2">
    <source>
        <dbReference type="EMBL" id="KKN60178.1"/>
    </source>
</evidence>
<organism evidence="2">
    <name type="scientific">marine sediment metagenome</name>
    <dbReference type="NCBI Taxonomy" id="412755"/>
    <lineage>
        <taxon>unclassified sequences</taxon>
        <taxon>metagenomes</taxon>
        <taxon>ecological metagenomes</taxon>
    </lineage>
</organism>
<name>A0A0F9V2Q5_9ZZZZ</name>
<evidence type="ECO:0000256" key="1">
    <source>
        <dbReference type="SAM" id="Phobius"/>
    </source>
</evidence>
<proteinExistence type="predicted"/>
<gene>
    <name evidence="2" type="ORF">LCGC14_0534690</name>
</gene>
<feature type="transmembrane region" description="Helical" evidence="1">
    <location>
        <begin position="6"/>
        <end position="23"/>
    </location>
</feature>
<accession>A0A0F9V2Q5</accession>
<protein>
    <submittedName>
        <fullName evidence="2">Uncharacterized protein</fullName>
    </submittedName>
</protein>
<sequence>MVSSSILWLIGGFGIGIWVAYNSHEKWCAIAKLTGRKKDGKNK</sequence>
<comment type="caution">
    <text evidence="2">The sequence shown here is derived from an EMBL/GenBank/DDBJ whole genome shotgun (WGS) entry which is preliminary data.</text>
</comment>
<dbReference type="EMBL" id="LAZR01000703">
    <property type="protein sequence ID" value="KKN60178.1"/>
    <property type="molecule type" value="Genomic_DNA"/>
</dbReference>
<keyword evidence="1" id="KW-1133">Transmembrane helix</keyword>
<keyword evidence="1" id="KW-0472">Membrane</keyword>
<reference evidence="2" key="1">
    <citation type="journal article" date="2015" name="Nature">
        <title>Complex archaea that bridge the gap between prokaryotes and eukaryotes.</title>
        <authorList>
            <person name="Spang A."/>
            <person name="Saw J.H."/>
            <person name="Jorgensen S.L."/>
            <person name="Zaremba-Niedzwiedzka K."/>
            <person name="Martijn J."/>
            <person name="Lind A.E."/>
            <person name="van Eijk R."/>
            <person name="Schleper C."/>
            <person name="Guy L."/>
            <person name="Ettema T.J."/>
        </authorList>
    </citation>
    <scope>NUCLEOTIDE SEQUENCE</scope>
</reference>